<dbReference type="InterPro" id="IPR019821">
    <property type="entry name" value="Kinesin_motor_CS"/>
</dbReference>
<dbReference type="InterPro" id="IPR036961">
    <property type="entry name" value="Kinesin_motor_dom_sf"/>
</dbReference>
<keyword evidence="3 5" id="KW-0067">ATP-binding</keyword>
<dbReference type="GO" id="GO:0005634">
    <property type="term" value="C:nucleus"/>
    <property type="evidence" value="ECO:0007669"/>
    <property type="project" value="TreeGrafter"/>
</dbReference>
<feature type="domain" description="Kinesin motor" evidence="8">
    <location>
        <begin position="1"/>
        <end position="413"/>
    </location>
</feature>
<dbReference type="GO" id="GO:0005524">
    <property type="term" value="F:ATP binding"/>
    <property type="evidence" value="ECO:0007669"/>
    <property type="project" value="UniProtKB-UniRule"/>
</dbReference>
<dbReference type="InterPro" id="IPR027640">
    <property type="entry name" value="Kinesin-like_fam"/>
</dbReference>
<evidence type="ECO:0000256" key="6">
    <source>
        <dbReference type="RuleBase" id="RU000394"/>
    </source>
</evidence>
<feature type="binding site" evidence="5">
    <location>
        <begin position="84"/>
        <end position="91"/>
    </location>
    <ligand>
        <name>ATP</name>
        <dbReference type="ChEBI" id="CHEBI:30616"/>
    </ligand>
</feature>
<dbReference type="OrthoDB" id="2403182at2759"/>
<keyword evidence="4" id="KW-0206">Cytoskeleton</keyword>
<evidence type="ECO:0000256" key="5">
    <source>
        <dbReference type="PROSITE-ProRule" id="PRU00283"/>
    </source>
</evidence>
<evidence type="ECO:0000256" key="4">
    <source>
        <dbReference type="ARBA" id="ARBA00023212"/>
    </source>
</evidence>
<evidence type="ECO:0000256" key="2">
    <source>
        <dbReference type="ARBA" id="ARBA00022741"/>
    </source>
</evidence>
<dbReference type="CTD" id="20231500"/>
<keyword evidence="4" id="KW-0963">Cytoplasm</keyword>
<proteinExistence type="inferred from homology"/>
<name>V3ZUA2_LOTGI</name>
<dbReference type="GO" id="GO:0051256">
    <property type="term" value="P:mitotic spindle midzone assembly"/>
    <property type="evidence" value="ECO:0007669"/>
    <property type="project" value="TreeGrafter"/>
</dbReference>
<comment type="subcellular location">
    <subcellularLocation>
        <location evidence="1">Cytoplasm</location>
        <location evidence="1">Cytoskeleton</location>
    </subcellularLocation>
</comment>
<dbReference type="AlphaFoldDB" id="V3ZUA2"/>
<gene>
    <name evidence="9" type="ORF">LOTGIDRAFT_117487</name>
</gene>
<dbReference type="GO" id="GO:0005874">
    <property type="term" value="C:microtubule"/>
    <property type="evidence" value="ECO:0007669"/>
    <property type="project" value="UniProtKB-KW"/>
</dbReference>
<evidence type="ECO:0000259" key="8">
    <source>
        <dbReference type="PROSITE" id="PS50067"/>
    </source>
</evidence>
<protein>
    <recommendedName>
        <fullName evidence="6">Kinesin-like protein</fullName>
    </recommendedName>
</protein>
<dbReference type="PANTHER" id="PTHR24115">
    <property type="entry name" value="KINESIN-RELATED"/>
    <property type="match status" value="1"/>
</dbReference>
<dbReference type="GO" id="GO:0005871">
    <property type="term" value="C:kinesin complex"/>
    <property type="evidence" value="ECO:0007669"/>
    <property type="project" value="TreeGrafter"/>
</dbReference>
<dbReference type="CDD" id="cd01368">
    <property type="entry name" value="KISc_KIF23_like"/>
    <property type="match status" value="1"/>
</dbReference>
<dbReference type="GO" id="GO:0003777">
    <property type="term" value="F:microtubule motor activity"/>
    <property type="evidence" value="ECO:0007669"/>
    <property type="project" value="InterPro"/>
</dbReference>
<dbReference type="GO" id="GO:0007018">
    <property type="term" value="P:microtubule-based movement"/>
    <property type="evidence" value="ECO:0007669"/>
    <property type="project" value="InterPro"/>
</dbReference>
<dbReference type="Proteomes" id="UP000030746">
    <property type="component" value="Unassembled WGS sequence"/>
</dbReference>
<dbReference type="GO" id="GO:0008017">
    <property type="term" value="F:microtubule binding"/>
    <property type="evidence" value="ECO:0007669"/>
    <property type="project" value="InterPro"/>
</dbReference>
<evidence type="ECO:0000256" key="3">
    <source>
        <dbReference type="ARBA" id="ARBA00022840"/>
    </source>
</evidence>
<reference evidence="9 10" key="1">
    <citation type="journal article" date="2013" name="Nature">
        <title>Insights into bilaterian evolution from three spiralian genomes.</title>
        <authorList>
            <person name="Simakov O."/>
            <person name="Marletaz F."/>
            <person name="Cho S.J."/>
            <person name="Edsinger-Gonzales E."/>
            <person name="Havlak P."/>
            <person name="Hellsten U."/>
            <person name="Kuo D.H."/>
            <person name="Larsson T."/>
            <person name="Lv J."/>
            <person name="Arendt D."/>
            <person name="Savage R."/>
            <person name="Osoegawa K."/>
            <person name="de Jong P."/>
            <person name="Grimwood J."/>
            <person name="Chapman J.A."/>
            <person name="Shapiro H."/>
            <person name="Aerts A."/>
            <person name="Otillar R.P."/>
            <person name="Terry A.Y."/>
            <person name="Boore J.L."/>
            <person name="Grigoriev I.V."/>
            <person name="Lindberg D.R."/>
            <person name="Seaver E.C."/>
            <person name="Weisblat D.A."/>
            <person name="Putnam N.H."/>
            <person name="Rokhsar D.S."/>
        </authorList>
    </citation>
    <scope>NUCLEOTIDE SEQUENCE [LARGE SCALE GENOMIC DNA]</scope>
</reference>
<keyword evidence="5 6" id="KW-0505">Motor protein</keyword>
<dbReference type="GeneID" id="20231500"/>
<dbReference type="PRINTS" id="PR00380">
    <property type="entry name" value="KINESINHEAVY"/>
</dbReference>
<evidence type="ECO:0000256" key="7">
    <source>
        <dbReference type="SAM" id="MobiDB-lite"/>
    </source>
</evidence>
<feature type="non-terminal residue" evidence="9">
    <location>
        <position position="1"/>
    </location>
</feature>
<dbReference type="STRING" id="225164.V3ZUA2"/>
<dbReference type="PANTHER" id="PTHR24115:SF600">
    <property type="entry name" value="KINESIN-LIKE PROTEIN KIF23"/>
    <property type="match status" value="1"/>
</dbReference>
<dbReference type="Gene3D" id="3.40.850.10">
    <property type="entry name" value="Kinesin motor domain"/>
    <property type="match status" value="1"/>
</dbReference>
<dbReference type="Pfam" id="PF00225">
    <property type="entry name" value="Kinesin"/>
    <property type="match status" value="1"/>
</dbReference>
<dbReference type="SMART" id="SM00129">
    <property type="entry name" value="KISc"/>
    <property type="match status" value="1"/>
</dbReference>
<dbReference type="InterPro" id="IPR001752">
    <property type="entry name" value="Kinesin_motor_dom"/>
</dbReference>
<dbReference type="PROSITE" id="PS50067">
    <property type="entry name" value="KINESIN_MOTOR_2"/>
    <property type="match status" value="1"/>
</dbReference>
<dbReference type="GO" id="GO:0016887">
    <property type="term" value="F:ATP hydrolysis activity"/>
    <property type="evidence" value="ECO:0007669"/>
    <property type="project" value="TreeGrafter"/>
</dbReference>
<dbReference type="InterPro" id="IPR027417">
    <property type="entry name" value="P-loop_NTPase"/>
</dbReference>
<dbReference type="KEGG" id="lgi:LOTGIDRAFT_117487"/>
<dbReference type="SUPFAM" id="SSF52540">
    <property type="entry name" value="P-loop containing nucleoside triphosphate hydrolases"/>
    <property type="match status" value="1"/>
</dbReference>
<evidence type="ECO:0000313" key="10">
    <source>
        <dbReference type="Proteomes" id="UP000030746"/>
    </source>
</evidence>
<dbReference type="PROSITE" id="PS00411">
    <property type="entry name" value="KINESIN_MOTOR_1"/>
    <property type="match status" value="1"/>
</dbReference>
<sequence>VYCRIRPIGNPDDEICVQVLSETTVQLNPTEAATIRNGQVKELQYTFQHVFDEYTSQKAIFDYVALPTVEDLLHGKNGLLFTYGITSSGKTFTMTGSPKDQGILPRCLDVLFNSIDDYQVKKYVFKPDRMNSFEVQTEVDAMLERQKREILPGVGTPRIPSTPSTPKPPNFGEQTRLRDMGKVEDIEEDNRYGVFVSYVEIYNNYVFDLLEELQYDPITGYRAPQSKILRKDNSDNMYVNSCVEVEIKSPEEAFEVMYKGQKRRKVAHTALNAESSRSHSVFTIRLVQAPLDDRGEEVIQDPERICISQLSLVDLAGSERCKRTDNMGDRLKEAGSINQSLMVLRTCLETLRENQKTNANKMVPYRDSKLTHLFKTYFDGDGKVRMIVCVNPRSQEYEETIHVMKFAEMTQEVMITRAQQVRFNDNGLTPGRGKMNQQRIEAGNVNEPQDVPVLPSLVYSLGPTFPPMELLHASDDKTLRCLEEFLGIRYNRRQTLNVDFNKKGNVR</sequence>
<comment type="similarity">
    <text evidence="5 6">Belongs to the TRAFAC class myosin-kinesin ATPase superfamily. Kinesin family.</text>
</comment>
<dbReference type="EMBL" id="KB201701">
    <property type="protein sequence ID" value="ESO95063.1"/>
    <property type="molecule type" value="Genomic_DNA"/>
</dbReference>
<dbReference type="RefSeq" id="XP_009054260.1">
    <property type="nucleotide sequence ID" value="XM_009056012.1"/>
</dbReference>
<evidence type="ECO:0000256" key="1">
    <source>
        <dbReference type="ARBA" id="ARBA00004245"/>
    </source>
</evidence>
<keyword evidence="10" id="KW-1185">Reference proteome</keyword>
<keyword evidence="6" id="KW-0493">Microtubule</keyword>
<keyword evidence="2 5" id="KW-0547">Nucleotide-binding</keyword>
<dbReference type="OMA" id="VINICIA"/>
<feature type="region of interest" description="Disordered" evidence="7">
    <location>
        <begin position="153"/>
        <end position="175"/>
    </location>
</feature>
<evidence type="ECO:0000313" key="9">
    <source>
        <dbReference type="EMBL" id="ESO95063.1"/>
    </source>
</evidence>
<dbReference type="HOGENOM" id="CLU_001485_13_1_1"/>
<organism evidence="9 10">
    <name type="scientific">Lottia gigantea</name>
    <name type="common">Giant owl limpet</name>
    <dbReference type="NCBI Taxonomy" id="225164"/>
    <lineage>
        <taxon>Eukaryota</taxon>
        <taxon>Metazoa</taxon>
        <taxon>Spiralia</taxon>
        <taxon>Lophotrochozoa</taxon>
        <taxon>Mollusca</taxon>
        <taxon>Gastropoda</taxon>
        <taxon>Patellogastropoda</taxon>
        <taxon>Lottioidea</taxon>
        <taxon>Lottiidae</taxon>
        <taxon>Lottia</taxon>
    </lineage>
</organism>
<accession>V3ZUA2</accession>